<keyword evidence="2" id="KW-1185">Reference proteome</keyword>
<organism evidence="1 2">
    <name type="scientific">Rhodopirellula maiorica SM1</name>
    <dbReference type="NCBI Taxonomy" id="1265738"/>
    <lineage>
        <taxon>Bacteria</taxon>
        <taxon>Pseudomonadati</taxon>
        <taxon>Planctomycetota</taxon>
        <taxon>Planctomycetia</taxon>
        <taxon>Pirellulales</taxon>
        <taxon>Pirellulaceae</taxon>
        <taxon>Novipirellula</taxon>
    </lineage>
</organism>
<proteinExistence type="predicted"/>
<protein>
    <submittedName>
        <fullName evidence="1">Uncharacterized protein</fullName>
    </submittedName>
</protein>
<sequence length="43" mass="5054">MQSGLLAVRGESNVICFRSGTRQSFFEPQQQIREFWRVPPLEQ</sequence>
<evidence type="ECO:0000313" key="1">
    <source>
        <dbReference type="EMBL" id="EMI22141.1"/>
    </source>
</evidence>
<dbReference type="EMBL" id="ANOG01000144">
    <property type="protein sequence ID" value="EMI22141.1"/>
    <property type="molecule type" value="Genomic_DNA"/>
</dbReference>
<dbReference type="Proteomes" id="UP000011991">
    <property type="component" value="Unassembled WGS sequence"/>
</dbReference>
<dbReference type="AlphaFoldDB" id="M5RSE3"/>
<gene>
    <name evidence="1" type="ORF">RMSM_00928</name>
</gene>
<name>M5RSE3_9BACT</name>
<reference evidence="1 2" key="1">
    <citation type="journal article" date="2013" name="Mar. Genomics">
        <title>Expression of sulfatases in Rhodopirellula baltica and the diversity of sulfatases in the genus Rhodopirellula.</title>
        <authorList>
            <person name="Wegner C.E."/>
            <person name="Richter-Heitmann T."/>
            <person name="Klindworth A."/>
            <person name="Klockow C."/>
            <person name="Richter M."/>
            <person name="Achstetter T."/>
            <person name="Glockner F.O."/>
            <person name="Harder J."/>
        </authorList>
    </citation>
    <scope>NUCLEOTIDE SEQUENCE [LARGE SCALE GENOMIC DNA]</scope>
    <source>
        <strain evidence="1 2">SM1</strain>
    </source>
</reference>
<comment type="caution">
    <text evidence="1">The sequence shown here is derived from an EMBL/GenBank/DDBJ whole genome shotgun (WGS) entry which is preliminary data.</text>
</comment>
<accession>M5RSE3</accession>
<evidence type="ECO:0000313" key="2">
    <source>
        <dbReference type="Proteomes" id="UP000011991"/>
    </source>
</evidence>